<feature type="compositionally biased region" description="Polar residues" evidence="1">
    <location>
        <begin position="18"/>
        <end position="28"/>
    </location>
</feature>
<feature type="region of interest" description="Disordered" evidence="1">
    <location>
        <begin position="1"/>
        <end position="38"/>
    </location>
</feature>
<comment type="caution">
    <text evidence="2">The sequence shown here is derived from an EMBL/GenBank/DDBJ whole genome shotgun (WGS) entry which is preliminary data.</text>
</comment>
<evidence type="ECO:0000313" key="2">
    <source>
        <dbReference type="EMBL" id="OMD44695.1"/>
    </source>
</evidence>
<dbReference type="Proteomes" id="UP000187313">
    <property type="component" value="Unassembled WGS sequence"/>
</dbReference>
<organism evidence="2 3">
    <name type="scientific">Paenibacillus odorifer</name>
    <dbReference type="NCBI Taxonomy" id="189426"/>
    <lineage>
        <taxon>Bacteria</taxon>
        <taxon>Bacillati</taxon>
        <taxon>Bacillota</taxon>
        <taxon>Bacilli</taxon>
        <taxon>Bacillales</taxon>
        <taxon>Paenibacillaceae</taxon>
        <taxon>Paenibacillus</taxon>
    </lineage>
</organism>
<reference evidence="2 3" key="1">
    <citation type="submission" date="2016-10" db="EMBL/GenBank/DDBJ databases">
        <title>Paenibacillus species isolates.</title>
        <authorList>
            <person name="Beno S.M."/>
        </authorList>
    </citation>
    <scope>NUCLEOTIDE SEQUENCE [LARGE SCALE GENOMIC DNA]</scope>
    <source>
        <strain evidence="2 3">FSL R5-0923</strain>
    </source>
</reference>
<keyword evidence="3" id="KW-1185">Reference proteome</keyword>
<proteinExistence type="predicted"/>
<dbReference type="EMBL" id="MPTD01000039">
    <property type="protein sequence ID" value="OMD44695.1"/>
    <property type="molecule type" value="Genomic_DNA"/>
</dbReference>
<name>A0ABX3H2P4_9BACL</name>
<evidence type="ECO:0000313" key="3">
    <source>
        <dbReference type="Proteomes" id="UP000187313"/>
    </source>
</evidence>
<gene>
    <name evidence="2" type="ORF">BSK51_30310</name>
</gene>
<sequence>MNGFGDVKGGKIEGTGHPNGTPNPTHNANGDRIDNVDVPKVKEPSSVSEFMRQEDLAFDMYGTFKKLKNDTSDITRNTGWKESDIQQIKDHLLFEKHKFDSGEIKSFDPNYQQALAWERLMKGNYNKNDILFLNHELFESKYMKKYGVTYEKAHAEAQKKYNWSDSVYE</sequence>
<protein>
    <submittedName>
        <fullName evidence="2">Uncharacterized protein</fullName>
    </submittedName>
</protein>
<evidence type="ECO:0000256" key="1">
    <source>
        <dbReference type="SAM" id="MobiDB-lite"/>
    </source>
</evidence>
<feature type="compositionally biased region" description="Basic and acidic residues" evidence="1">
    <location>
        <begin position="29"/>
        <end position="38"/>
    </location>
</feature>
<accession>A0ABX3H2P4</accession>